<accession>A0A5C7W000</accession>
<name>A0A5C7W000_AQUAC</name>
<dbReference type="AlphaFoldDB" id="A0A5C7W000"/>
<reference evidence="1 2" key="1">
    <citation type="submission" date="2018-09" db="EMBL/GenBank/DDBJ databases">
        <title>Metagenome Assembled Genomes from an Advanced Water Purification Facility.</title>
        <authorList>
            <person name="Stamps B.W."/>
            <person name="Spear J.R."/>
        </authorList>
    </citation>
    <scope>NUCLEOTIDE SEQUENCE [LARGE SCALE GENOMIC DNA]</scope>
    <source>
        <strain evidence="1">Bin_52_1</strain>
    </source>
</reference>
<evidence type="ECO:0000313" key="2">
    <source>
        <dbReference type="Proteomes" id="UP000321110"/>
    </source>
</evidence>
<sequence>MSDWEDFCDSNGWNIGSEDDYDRFLDSLEGKPEVSTTSSLSISSIKEYDSDVTIGELMIDLEAHALEDHNIEFICEPWGWELDPAAELSDTCLDGITYNHKHLHYFIIQVRSNVRGEYCVSLRLFIDAIRTLGIPVQTCNCIVAWDNTAQCLDVCGGLVEKYAYQKRRNLIECHTQENYKLLSFLERAKSTDHGFKPVIIPRDDVARLNRAERVAFLDPTMLSIEELKDCTLAYFNKNGQPKCISMSDILSVTSLLVTRIGTFWANGEKVRPINGVATLLSNAYAIAKKSGDFGITFALDPSYYFQKSDGTIFEPAYSQITVEQARSAPQKMVYITDGCHPLGNSFDHENARLVTTYAQYEDARRKLESYRGR</sequence>
<gene>
    <name evidence="1" type="ORF">E6Q69_14370</name>
</gene>
<dbReference type="EMBL" id="SSFO01000242">
    <property type="protein sequence ID" value="TXI29768.1"/>
    <property type="molecule type" value="Genomic_DNA"/>
</dbReference>
<evidence type="ECO:0000313" key="1">
    <source>
        <dbReference type="EMBL" id="TXI29768.1"/>
    </source>
</evidence>
<proteinExistence type="predicted"/>
<organism evidence="1 2">
    <name type="scientific">Aquipseudomonas alcaligenes</name>
    <name type="common">Pseudomonas alcaligenes</name>
    <dbReference type="NCBI Taxonomy" id="43263"/>
    <lineage>
        <taxon>Bacteria</taxon>
        <taxon>Pseudomonadati</taxon>
        <taxon>Pseudomonadota</taxon>
        <taxon>Gammaproteobacteria</taxon>
        <taxon>Pseudomonadales</taxon>
        <taxon>Pseudomonadaceae</taxon>
        <taxon>Aquipseudomonas</taxon>
    </lineage>
</organism>
<comment type="caution">
    <text evidence="1">The sequence shown here is derived from an EMBL/GenBank/DDBJ whole genome shotgun (WGS) entry which is preliminary data.</text>
</comment>
<protein>
    <submittedName>
        <fullName evidence="1">Uncharacterized protein</fullName>
    </submittedName>
</protein>
<dbReference type="Proteomes" id="UP000321110">
    <property type="component" value="Unassembled WGS sequence"/>
</dbReference>